<evidence type="ECO:0000259" key="2">
    <source>
        <dbReference type="Pfam" id="PF00582"/>
    </source>
</evidence>
<dbReference type="PANTHER" id="PTHR46268">
    <property type="entry name" value="STRESS RESPONSE PROTEIN NHAX"/>
    <property type="match status" value="1"/>
</dbReference>
<keyword evidence="4" id="KW-1185">Reference proteome</keyword>
<proteinExistence type="inferred from homology"/>
<evidence type="ECO:0000256" key="1">
    <source>
        <dbReference type="ARBA" id="ARBA00008791"/>
    </source>
</evidence>
<evidence type="ECO:0000313" key="4">
    <source>
        <dbReference type="Proteomes" id="UP000199032"/>
    </source>
</evidence>
<dbReference type="InterPro" id="IPR014729">
    <property type="entry name" value="Rossmann-like_a/b/a_fold"/>
</dbReference>
<dbReference type="PRINTS" id="PR01438">
    <property type="entry name" value="UNVRSLSTRESS"/>
</dbReference>
<dbReference type="Proteomes" id="UP000199032">
    <property type="component" value="Unassembled WGS sequence"/>
</dbReference>
<comment type="similarity">
    <text evidence="1">Belongs to the universal stress protein A family.</text>
</comment>
<dbReference type="SUPFAM" id="SSF52402">
    <property type="entry name" value="Adenine nucleotide alpha hydrolases-like"/>
    <property type="match status" value="2"/>
</dbReference>
<dbReference type="PANTHER" id="PTHR46268:SF6">
    <property type="entry name" value="UNIVERSAL STRESS PROTEIN UP12"/>
    <property type="match status" value="1"/>
</dbReference>
<dbReference type="Pfam" id="PF00582">
    <property type="entry name" value="Usp"/>
    <property type="match status" value="2"/>
</dbReference>
<dbReference type="AlphaFoldDB" id="A0A0S4L7G4"/>
<protein>
    <submittedName>
        <fullName evidence="3">Putative Universal stress protein</fullName>
    </submittedName>
</protein>
<dbReference type="EMBL" id="CZQA01000001">
    <property type="protein sequence ID" value="CUS32541.1"/>
    <property type="molecule type" value="Genomic_DNA"/>
</dbReference>
<evidence type="ECO:0000313" key="3">
    <source>
        <dbReference type="EMBL" id="CUS32541.1"/>
    </source>
</evidence>
<dbReference type="Gene3D" id="3.40.50.620">
    <property type="entry name" value="HUPs"/>
    <property type="match status" value="2"/>
</dbReference>
<accession>A0A0S4L7G4</accession>
<reference evidence="3 4" key="1">
    <citation type="submission" date="2015-10" db="EMBL/GenBank/DDBJ databases">
        <authorList>
            <person name="Gilbert D.G."/>
        </authorList>
    </citation>
    <scope>NUCLEOTIDE SEQUENCE [LARGE SCALE GENOMIC DNA]</scope>
    <source>
        <strain evidence="3">COMA1</strain>
    </source>
</reference>
<organism evidence="3 4">
    <name type="scientific">Candidatus Nitrospira nitrosa</name>
    <dbReference type="NCBI Taxonomy" id="1742972"/>
    <lineage>
        <taxon>Bacteria</taxon>
        <taxon>Pseudomonadati</taxon>
        <taxon>Nitrospirota</taxon>
        <taxon>Nitrospiria</taxon>
        <taxon>Nitrospirales</taxon>
        <taxon>Nitrospiraceae</taxon>
        <taxon>Nitrospira</taxon>
    </lineage>
</organism>
<dbReference type="RefSeq" id="WP_176697814.1">
    <property type="nucleotide sequence ID" value="NZ_CZQA01000001.1"/>
</dbReference>
<dbReference type="CDD" id="cd00293">
    <property type="entry name" value="USP-like"/>
    <property type="match status" value="2"/>
</dbReference>
<dbReference type="STRING" id="1742972.COMA1_10677"/>
<gene>
    <name evidence="3" type="ORF">COMA1_10677</name>
</gene>
<name>A0A0S4L7G4_9BACT</name>
<feature type="domain" description="UspA" evidence="2">
    <location>
        <begin position="164"/>
        <end position="302"/>
    </location>
</feature>
<sequence length="323" mass="34161">MSGSVEGLSIIFATDGSQGSATAEAYAFALARSWDALLTVLHVLEFPSGLDPDNPVNRLYLAELMKQATQELIELKARAADRGISVETKITTGIPSEEVLAAATDEASDLIVVGTRGRTGLAHVLLGSTAERIIRAAPCPVLAVHAERSEKESAGGARHNPSGIQRILVPIDFSDCSLDALEYGALVAQRCKASIRILHVLEPVSYGLDFTLPHLAKRDADRTVITKRLSDLTAALTSSGLVSDCVISGGLPADSILNAALAPDVGLIVMGTHGRRGLSHALFGSVAEFVLRKSSCPVLTVRSPKFHPSHRPVLVRPSMPNNV</sequence>
<feature type="domain" description="UspA" evidence="2">
    <location>
        <begin position="10"/>
        <end position="145"/>
    </location>
</feature>
<dbReference type="InterPro" id="IPR006015">
    <property type="entry name" value="Universal_stress_UspA"/>
</dbReference>
<dbReference type="InterPro" id="IPR006016">
    <property type="entry name" value="UspA"/>
</dbReference>